<dbReference type="PROSITE" id="PS51257">
    <property type="entry name" value="PROKAR_LIPOPROTEIN"/>
    <property type="match status" value="1"/>
</dbReference>
<name>A0ABD6C9C8_9EURY</name>
<protein>
    <submittedName>
        <fullName evidence="2">Erythromycin esterase family protein</fullName>
        <ecNumber evidence="2">3.1.1.-</ecNumber>
    </submittedName>
</protein>
<reference evidence="2 3" key="1">
    <citation type="journal article" date="2019" name="Int. J. Syst. Evol. Microbiol.">
        <title>The Global Catalogue of Microorganisms (GCM) 10K type strain sequencing project: providing services to taxonomists for standard genome sequencing and annotation.</title>
        <authorList>
            <consortium name="The Broad Institute Genomics Platform"/>
            <consortium name="The Broad Institute Genome Sequencing Center for Infectious Disease"/>
            <person name="Wu L."/>
            <person name="Ma J."/>
        </authorList>
    </citation>
    <scope>NUCLEOTIDE SEQUENCE [LARGE SCALE GENOMIC DNA]</scope>
    <source>
        <strain evidence="2 3">CGMCC 1.12125</strain>
    </source>
</reference>
<dbReference type="InterPro" id="IPR006311">
    <property type="entry name" value="TAT_signal"/>
</dbReference>
<evidence type="ECO:0000313" key="3">
    <source>
        <dbReference type="Proteomes" id="UP001597119"/>
    </source>
</evidence>
<proteinExistence type="predicted"/>
<dbReference type="PANTHER" id="PTHR31299">
    <property type="entry name" value="ESTERASE, PUTATIVE (AFU_ORTHOLOGUE AFUA_1G05850)-RELATED"/>
    <property type="match status" value="1"/>
</dbReference>
<dbReference type="InterPro" id="IPR007815">
    <property type="entry name" value="Emycin_Estase"/>
</dbReference>
<dbReference type="Pfam" id="PF05139">
    <property type="entry name" value="Erythro_esteras"/>
    <property type="match status" value="1"/>
</dbReference>
<dbReference type="SUPFAM" id="SSF159501">
    <property type="entry name" value="EreA/ChaN-like"/>
    <property type="match status" value="1"/>
</dbReference>
<evidence type="ECO:0000313" key="2">
    <source>
        <dbReference type="EMBL" id="MFD1586428.1"/>
    </source>
</evidence>
<dbReference type="EC" id="3.1.1.-" evidence="2"/>
<dbReference type="Gene3D" id="3.40.1660.10">
    <property type="entry name" value="EreA-like (biosynthetic domain)"/>
    <property type="match status" value="1"/>
</dbReference>
<dbReference type="PROSITE" id="PS51318">
    <property type="entry name" value="TAT"/>
    <property type="match status" value="1"/>
</dbReference>
<accession>A0ABD6C9C8</accession>
<dbReference type="InterPro" id="IPR052036">
    <property type="entry name" value="Hydrolase/PRTase-associated"/>
</dbReference>
<keyword evidence="2" id="KW-0378">Hydrolase</keyword>
<dbReference type="EMBL" id="JBHUDJ010000002">
    <property type="protein sequence ID" value="MFD1586428.1"/>
    <property type="molecule type" value="Genomic_DNA"/>
</dbReference>
<dbReference type="Gene3D" id="1.20.1440.30">
    <property type="entry name" value="Biosynthetic Protein domain"/>
    <property type="match status" value="1"/>
</dbReference>
<gene>
    <name evidence="2" type="ORF">ACFR9U_05505</name>
</gene>
<dbReference type="RefSeq" id="WP_247379743.1">
    <property type="nucleotide sequence ID" value="NZ_JALLGV010000007.1"/>
</dbReference>
<dbReference type="PANTHER" id="PTHR31299:SF0">
    <property type="entry name" value="ESTERASE, PUTATIVE (AFU_ORTHOLOGUE AFUA_1G05850)-RELATED"/>
    <property type="match status" value="1"/>
</dbReference>
<organism evidence="2 3">
    <name type="scientific">Halorientalis brevis</name>
    <dbReference type="NCBI Taxonomy" id="1126241"/>
    <lineage>
        <taxon>Archaea</taxon>
        <taxon>Methanobacteriati</taxon>
        <taxon>Methanobacteriota</taxon>
        <taxon>Stenosarchaea group</taxon>
        <taxon>Halobacteria</taxon>
        <taxon>Halobacteriales</taxon>
        <taxon>Haloarculaceae</taxon>
        <taxon>Halorientalis</taxon>
    </lineage>
</organism>
<dbReference type="CDD" id="cd14728">
    <property type="entry name" value="Ere-like"/>
    <property type="match status" value="1"/>
</dbReference>
<comment type="caution">
    <text evidence="2">The sequence shown here is derived from an EMBL/GenBank/DDBJ whole genome shotgun (WGS) entry which is preliminary data.</text>
</comment>
<sequence>MRSTPSISRRRFVSLAAAASCGVLAGCAGSDSEQTETTGTTTGTPGPEETADSTRTTTADGSSALLGAIEREAVPFELTDDSENLDAVAETLAETPIVGIGENSHGVREFKAIPGQLVRRLVGDHGYRLLAIEGTLGDFASVNAYVTRGEGDLETAMSSLQFYFWQSDRIEQLFEWLRGFNEGRSESDKVVVRGYDAQHFDRNAAAIRSYLERVDPDYLGTIDDALKPLTKPLYQGSHGDLLTDARASLVEDLRKRLQARKRAYVEQTSESEWQLVERHVETLETGLQFQAALADQNYLRGKEVRDEMMAENVAWLRDWTGSERAVVMGNSNHTMRGYSNPDQQGARMGQYLTERFGDDYYSLGMLFGTGSFTAPKNHDRTKFGTYELGGPVEGTLAATLADASSPRLFLDVASARERSAIASWLDGTSKIQFSVPRAAQKGAVPLPAAPGTVYDGVVFVREVSPASFALAE</sequence>
<evidence type="ECO:0000256" key="1">
    <source>
        <dbReference type="SAM" id="MobiDB-lite"/>
    </source>
</evidence>
<dbReference type="Gene3D" id="3.30.1870.10">
    <property type="entry name" value="EreA-like, domain 2"/>
    <property type="match status" value="1"/>
</dbReference>
<dbReference type="Proteomes" id="UP001597119">
    <property type="component" value="Unassembled WGS sequence"/>
</dbReference>
<keyword evidence="3" id="KW-1185">Reference proteome</keyword>
<feature type="compositionally biased region" description="Low complexity" evidence="1">
    <location>
        <begin position="35"/>
        <end position="48"/>
    </location>
</feature>
<feature type="region of interest" description="Disordered" evidence="1">
    <location>
        <begin position="27"/>
        <end position="59"/>
    </location>
</feature>
<dbReference type="GO" id="GO:0016787">
    <property type="term" value="F:hydrolase activity"/>
    <property type="evidence" value="ECO:0007669"/>
    <property type="project" value="UniProtKB-KW"/>
</dbReference>
<dbReference type="AlphaFoldDB" id="A0ABD6C9C8"/>